<dbReference type="EMBL" id="BOMN01000142">
    <property type="protein sequence ID" value="GIE26361.1"/>
    <property type="molecule type" value="Genomic_DNA"/>
</dbReference>
<evidence type="ECO:0000313" key="2">
    <source>
        <dbReference type="Proteomes" id="UP000603200"/>
    </source>
</evidence>
<evidence type="ECO:0008006" key="3">
    <source>
        <dbReference type="Google" id="ProtNLM"/>
    </source>
</evidence>
<comment type="caution">
    <text evidence="1">The sequence shown here is derived from an EMBL/GenBank/DDBJ whole genome shotgun (WGS) entry which is preliminary data.</text>
</comment>
<dbReference type="RefSeq" id="WP_203843261.1">
    <property type="nucleotide sequence ID" value="NZ_BAAATV010000033.1"/>
</dbReference>
<proteinExistence type="predicted"/>
<accession>A0ABQ4A687</accession>
<protein>
    <recommendedName>
        <fullName evidence="3">Phage integrase family protein</fullName>
    </recommendedName>
</protein>
<dbReference type="SUPFAM" id="SSF56349">
    <property type="entry name" value="DNA breaking-rejoining enzymes"/>
    <property type="match status" value="1"/>
</dbReference>
<dbReference type="InterPro" id="IPR011010">
    <property type="entry name" value="DNA_brk_join_enz"/>
</dbReference>
<dbReference type="Proteomes" id="UP000603200">
    <property type="component" value="Unassembled WGS sequence"/>
</dbReference>
<evidence type="ECO:0000313" key="1">
    <source>
        <dbReference type="EMBL" id="GIE26361.1"/>
    </source>
</evidence>
<organism evidence="1 2">
    <name type="scientific">Winogradskya humida</name>
    <dbReference type="NCBI Taxonomy" id="113566"/>
    <lineage>
        <taxon>Bacteria</taxon>
        <taxon>Bacillati</taxon>
        <taxon>Actinomycetota</taxon>
        <taxon>Actinomycetes</taxon>
        <taxon>Micromonosporales</taxon>
        <taxon>Micromonosporaceae</taxon>
        <taxon>Winogradskya</taxon>
    </lineage>
</organism>
<reference evidence="1 2" key="1">
    <citation type="submission" date="2021-01" db="EMBL/GenBank/DDBJ databases">
        <title>Whole genome shotgun sequence of Actinoplanes humidus NBRC 14915.</title>
        <authorList>
            <person name="Komaki H."/>
            <person name="Tamura T."/>
        </authorList>
    </citation>
    <scope>NUCLEOTIDE SEQUENCE [LARGE SCALE GENOMIC DNA]</scope>
    <source>
        <strain evidence="1 2">NBRC 14915</strain>
    </source>
</reference>
<gene>
    <name evidence="1" type="ORF">Ahu01nite_094630</name>
</gene>
<keyword evidence="2" id="KW-1185">Reference proteome</keyword>
<name>A0ABQ4A687_9ACTN</name>
<sequence length="709" mass="77312">MTQHATWAVSPSKSVFATDEPVLQSQSLISGAAVPRFGDTVEWPMHAVVKPANKPRSAWRVSFSGLEDSVWNLRAREIAMAMLNPQHPAVLRAGLYLGTRPAAVTTVNAGMYRLAALARWAKERALPAFLGQWQTSDLTAFIDGRAADLTPGSLAAYVVTVRGLHQFSPLLTGGGITSDPWPGKTAAQSARNRSGDELATANIAPETWFALIRAAWAYVHDFAPDILAARDRYRRLLVESLRDWEPIDERLEIYLADPDNRIPVHSSRSPTGTPGMINWSLLSALIGVHPEYGPKKMRRSSPIRRRFEAAARAAVDAGRGISGGLIAEHAVVAGPDGGQRPWHPGLCPRTTDSECIALRGASYVFVAALSMMRDSEIREIVRGSVGEHYGAPALTSIKRKHDPNRPREAWWIIEPVAEAIAVAEALSGHPELIFTSSDSKHGSEFKSPDIVRSFIRQVNAATADHGLHIPAGTVRPHMLRKTMAMLTATEPGAEIALGMQLKHVTTRLLANRVTEGYAASDVQWDKLLDTAVDQARFVTLRELYDEHHSGKTVGFGPAAGKIAAMFDAVRQSAQQMVATGQARQGDARVEYDLLRKARIFIRFGKLNHCAADPSNPVAAKCLDGHVEIPPGHQGPLIDRCQPGRCANSVIGVEHVPIWTAEKRSLLKLAEARKLPPARRALIQRQIDDVQAVIDRADSGTSDQGEDQEK</sequence>